<dbReference type="InterPro" id="IPR036693">
    <property type="entry name" value="TF_LuxR_autoind-bd_dom_sf"/>
</dbReference>
<comment type="caution">
    <text evidence="7">The sequence shown here is derived from an EMBL/GenBank/DDBJ whole genome shotgun (WGS) entry which is preliminary data.</text>
</comment>
<organism evidence="7 8">
    <name type="scientific">Brucella grignonensis</name>
    <dbReference type="NCBI Taxonomy" id="94627"/>
    <lineage>
        <taxon>Bacteria</taxon>
        <taxon>Pseudomonadati</taxon>
        <taxon>Pseudomonadota</taxon>
        <taxon>Alphaproteobacteria</taxon>
        <taxon>Hyphomicrobiales</taxon>
        <taxon>Brucellaceae</taxon>
        <taxon>Brucella/Ochrobactrum group</taxon>
        <taxon>Brucella</taxon>
    </lineage>
</organism>
<dbReference type="SUPFAM" id="SSF75516">
    <property type="entry name" value="Pheromone-binding domain of LuxR-like quorum-sensing transcription factors"/>
    <property type="match status" value="1"/>
</dbReference>
<proteinExistence type="predicted"/>
<keyword evidence="4" id="KW-0238">DNA-binding</keyword>
<keyword evidence="2" id="KW-0673">Quorum sensing</keyword>
<feature type="domain" description="HTH luxR-type" evidence="6">
    <location>
        <begin position="178"/>
        <end position="243"/>
    </location>
</feature>
<dbReference type="InterPro" id="IPR036388">
    <property type="entry name" value="WH-like_DNA-bd_sf"/>
</dbReference>
<sequence length="248" mass="27680">MSGDVHEKSMTMLSEIHAAETSQSLFSALDRACGVLGFDAFMLSCHRQSKAELVMNPIFTTYTEEFMNDYERLNWLDDDVLIARTIGSSRPFVWDGSSERYSDVRSQSFLEFLHENRLATGIMVPLAHGPGHASLMSLDAYRPMQLPPDLVRSAQCVAEAAQAKAEMLGLCANVSADEAIGLRALSGRQLEILKWISDGKSNTDIATIMNLRTRAVHYHVSRILLKLRVATRLQAAQVFFAWSDHQTL</sequence>
<keyword evidence="8" id="KW-1185">Reference proteome</keyword>
<dbReference type="RefSeq" id="WP_167388065.1">
    <property type="nucleotide sequence ID" value="NZ_JBHEER010000017.1"/>
</dbReference>
<dbReference type="Gene3D" id="1.10.10.10">
    <property type="entry name" value="Winged helix-like DNA-binding domain superfamily/Winged helix DNA-binding domain"/>
    <property type="match status" value="1"/>
</dbReference>
<dbReference type="GO" id="GO:0006355">
    <property type="term" value="P:regulation of DNA-templated transcription"/>
    <property type="evidence" value="ECO:0007669"/>
    <property type="project" value="InterPro"/>
</dbReference>
<evidence type="ECO:0000256" key="5">
    <source>
        <dbReference type="ARBA" id="ARBA00023163"/>
    </source>
</evidence>
<keyword evidence="5" id="KW-0804">Transcription</keyword>
<dbReference type="Gene3D" id="3.30.450.80">
    <property type="entry name" value="Transcription factor LuxR-like, autoinducer-binding domain"/>
    <property type="match status" value="1"/>
</dbReference>
<evidence type="ECO:0000256" key="4">
    <source>
        <dbReference type="ARBA" id="ARBA00023125"/>
    </source>
</evidence>
<evidence type="ECO:0000256" key="2">
    <source>
        <dbReference type="ARBA" id="ARBA00022654"/>
    </source>
</evidence>
<dbReference type="AlphaFoldDB" id="A0A256GLG0"/>
<name>A0A256GLG0_9HYPH</name>
<dbReference type="CDD" id="cd06170">
    <property type="entry name" value="LuxR_C_like"/>
    <property type="match status" value="1"/>
</dbReference>
<dbReference type="Proteomes" id="UP000216478">
    <property type="component" value="Unassembled WGS sequence"/>
</dbReference>
<evidence type="ECO:0000256" key="3">
    <source>
        <dbReference type="ARBA" id="ARBA00023015"/>
    </source>
</evidence>
<dbReference type="InterPro" id="IPR016032">
    <property type="entry name" value="Sig_transdc_resp-reg_C-effctor"/>
</dbReference>
<dbReference type="SMART" id="SM00421">
    <property type="entry name" value="HTH_LUXR"/>
    <property type="match status" value="1"/>
</dbReference>
<dbReference type="Pfam" id="PF00196">
    <property type="entry name" value="GerE"/>
    <property type="match status" value="1"/>
</dbReference>
<evidence type="ECO:0000256" key="1">
    <source>
        <dbReference type="ARBA" id="ARBA00015288"/>
    </source>
</evidence>
<dbReference type="GO" id="GO:0003677">
    <property type="term" value="F:DNA binding"/>
    <property type="evidence" value="ECO:0007669"/>
    <property type="project" value="UniProtKB-KW"/>
</dbReference>
<dbReference type="InterPro" id="IPR000792">
    <property type="entry name" value="Tscrpt_reg_LuxR_C"/>
</dbReference>
<dbReference type="Pfam" id="PF03472">
    <property type="entry name" value="Autoind_bind"/>
    <property type="match status" value="1"/>
</dbReference>
<evidence type="ECO:0000313" key="8">
    <source>
        <dbReference type="Proteomes" id="UP000216478"/>
    </source>
</evidence>
<reference evidence="7 8" key="1">
    <citation type="submission" date="2017-07" db="EMBL/GenBank/DDBJ databases">
        <title>Phylogenetic study on the rhizospheric bacterium Ochrobactrum sp. A44.</title>
        <authorList>
            <person name="Krzyzanowska D.M."/>
            <person name="Ossowicki A."/>
            <person name="Rajewska M."/>
            <person name="Maciag T."/>
            <person name="Kaczynski Z."/>
            <person name="Czerwicka M."/>
            <person name="Jafra S."/>
        </authorList>
    </citation>
    <scope>NUCLEOTIDE SEQUENCE [LARGE SCALE GENOMIC DNA]</scope>
    <source>
        <strain evidence="7 8">OgA9a</strain>
    </source>
</reference>
<accession>A0A256GLG0</accession>
<keyword evidence="3" id="KW-0805">Transcription regulation</keyword>
<dbReference type="EMBL" id="NNRL01000006">
    <property type="protein sequence ID" value="OYR28013.1"/>
    <property type="molecule type" value="Genomic_DNA"/>
</dbReference>
<dbReference type="SUPFAM" id="SSF46894">
    <property type="entry name" value="C-terminal effector domain of the bipartite response regulators"/>
    <property type="match status" value="1"/>
</dbReference>
<dbReference type="PANTHER" id="PTHR44688:SF16">
    <property type="entry name" value="DNA-BINDING TRANSCRIPTIONAL ACTIVATOR DEVR_DOSR"/>
    <property type="match status" value="1"/>
</dbReference>
<protein>
    <recommendedName>
        <fullName evidence="1">HTH-type quorum sensing-dependent transcriptional regulator VjbR</fullName>
    </recommendedName>
</protein>
<dbReference type="PRINTS" id="PR00038">
    <property type="entry name" value="HTHLUXR"/>
</dbReference>
<evidence type="ECO:0000313" key="7">
    <source>
        <dbReference type="EMBL" id="OYR28013.1"/>
    </source>
</evidence>
<dbReference type="PANTHER" id="PTHR44688">
    <property type="entry name" value="DNA-BINDING TRANSCRIPTIONAL ACTIVATOR DEVR_DOSR"/>
    <property type="match status" value="1"/>
</dbReference>
<dbReference type="PROSITE" id="PS50043">
    <property type="entry name" value="HTH_LUXR_2"/>
    <property type="match status" value="1"/>
</dbReference>
<evidence type="ECO:0000259" key="6">
    <source>
        <dbReference type="PROSITE" id="PS50043"/>
    </source>
</evidence>
<gene>
    <name evidence="7" type="ORF">CEV33_4565</name>
</gene>
<dbReference type="InterPro" id="IPR005143">
    <property type="entry name" value="TF_LuxR_autoind-bd_dom"/>
</dbReference>
<dbReference type="GO" id="GO:0009372">
    <property type="term" value="P:quorum sensing"/>
    <property type="evidence" value="ECO:0007669"/>
    <property type="project" value="UniProtKB-KW"/>
</dbReference>